<feature type="coiled-coil region" evidence="4">
    <location>
        <begin position="17"/>
        <end position="44"/>
    </location>
</feature>
<reference evidence="5 6" key="1">
    <citation type="submission" date="2014-04" db="EMBL/GenBank/DDBJ databases">
        <title>Comparative Genomics of Cryptosporidium Species.</title>
        <authorList>
            <person name="Silva J.C."/>
            <person name="Su Q."/>
            <person name="Chalmers R."/>
            <person name="Chibucos M.C."/>
            <person name="Elwin K."/>
            <person name="Godinez A."/>
            <person name="Guo F."/>
            <person name="Huynh K."/>
            <person name="Orvis J."/>
            <person name="Ott S."/>
            <person name="Sadzewicz L."/>
            <person name="Sengamalay N."/>
            <person name="Shetty A."/>
            <person name="Sun M."/>
            <person name="Tallon L."/>
            <person name="Xiao L."/>
            <person name="Zhang H."/>
            <person name="Fraser C.M."/>
            <person name="Zhu G."/>
            <person name="Kissinger J."/>
            <person name="Widmer G."/>
        </authorList>
    </citation>
    <scope>NUCLEOTIDE SEQUENCE [LARGE SCALE GENOMIC DNA]</scope>
    <source>
        <strain evidence="5 6">UKMEL1</strain>
    </source>
</reference>
<protein>
    <recommendedName>
        <fullName evidence="3">Tubulin-specific chaperone A</fullName>
    </recommendedName>
</protein>
<organism evidence="5 6">
    <name type="scientific">Cryptosporidium meleagridis</name>
    <dbReference type="NCBI Taxonomy" id="93969"/>
    <lineage>
        <taxon>Eukaryota</taxon>
        <taxon>Sar</taxon>
        <taxon>Alveolata</taxon>
        <taxon>Apicomplexa</taxon>
        <taxon>Conoidasida</taxon>
        <taxon>Coccidia</taxon>
        <taxon>Eucoccidiorida</taxon>
        <taxon>Eimeriorina</taxon>
        <taxon>Cryptosporidiidae</taxon>
        <taxon>Cryptosporidium</taxon>
    </lineage>
</organism>
<proteinExistence type="inferred from homology"/>
<dbReference type="PANTHER" id="PTHR21500">
    <property type="entry name" value="TUBULIN-SPECIFIC CHAPERONE A"/>
    <property type="match status" value="1"/>
</dbReference>
<evidence type="ECO:0000313" key="6">
    <source>
        <dbReference type="Proteomes" id="UP000236928"/>
    </source>
</evidence>
<sequence>MSKPDAVKQLQIKTSSLKRMMKDLEMYKKEEEEFKENIEKMKNDGKNFHDIQQQEKCLHETLLVYRDVLKRLSLGYSDLHKHLKENFDENYSKLNNSSENNSNLEMEDPKNQLISSAIVELKKVQSEYGNIIKLESFSLGNDTKNESNSNNDDFV</sequence>
<dbReference type="Gene3D" id="1.20.58.90">
    <property type="match status" value="1"/>
</dbReference>
<dbReference type="GO" id="GO:0007021">
    <property type="term" value="P:tubulin complex assembly"/>
    <property type="evidence" value="ECO:0007669"/>
    <property type="project" value="UniProtKB-UniRule"/>
</dbReference>
<dbReference type="InterPro" id="IPR004226">
    <property type="entry name" value="TBCA"/>
</dbReference>
<name>A0A2P4YWP6_9CRYT</name>
<comment type="subunit">
    <text evidence="3">Supercomplex made of cofactors A to E. Cofactors A and D function by capturing and stabilizing tubulin in a quasi-native conformation. Cofactor E binds to the cofactor D-tubulin complex; interaction with cofactor C then causes the release of tubulin polypeptides that are committed to the native state.</text>
</comment>
<keyword evidence="4" id="KW-0175">Coiled coil</keyword>
<keyword evidence="6" id="KW-1185">Reference proteome</keyword>
<keyword evidence="2 3" id="KW-0143">Chaperone</keyword>
<accession>A0A2P4YWP6</accession>
<comment type="caution">
    <text evidence="5">The sequence shown here is derived from an EMBL/GenBank/DDBJ whole genome shotgun (WGS) entry which is preliminary data.</text>
</comment>
<dbReference type="GO" id="GO:0007023">
    <property type="term" value="P:post-chaperonin tubulin folding pathway"/>
    <property type="evidence" value="ECO:0007669"/>
    <property type="project" value="UniProtKB-UniRule"/>
</dbReference>
<dbReference type="VEuPathDB" id="CryptoDB:CmeUKMEL1_01360"/>
<keyword evidence="3" id="KW-0963">Cytoplasm</keyword>
<dbReference type="GO" id="GO:0005874">
    <property type="term" value="C:microtubule"/>
    <property type="evidence" value="ECO:0007669"/>
    <property type="project" value="UniProtKB-KW"/>
</dbReference>
<evidence type="ECO:0000256" key="4">
    <source>
        <dbReference type="SAM" id="Coils"/>
    </source>
</evidence>
<dbReference type="EMBL" id="JIBK01000002">
    <property type="protein sequence ID" value="POM82231.1"/>
    <property type="molecule type" value="Genomic_DNA"/>
</dbReference>
<dbReference type="Proteomes" id="UP000236928">
    <property type="component" value="Unassembled WGS sequence"/>
</dbReference>
<evidence type="ECO:0000256" key="2">
    <source>
        <dbReference type="ARBA" id="ARBA00023186"/>
    </source>
</evidence>
<keyword evidence="3" id="KW-0493">Microtubule</keyword>
<dbReference type="OrthoDB" id="296187at2759"/>
<dbReference type="SUPFAM" id="SSF46988">
    <property type="entry name" value="Tubulin chaperone cofactor A"/>
    <property type="match status" value="1"/>
</dbReference>
<evidence type="ECO:0000256" key="3">
    <source>
        <dbReference type="RuleBase" id="RU364030"/>
    </source>
</evidence>
<evidence type="ECO:0000256" key="1">
    <source>
        <dbReference type="ARBA" id="ARBA00006806"/>
    </source>
</evidence>
<dbReference type="GO" id="GO:0005829">
    <property type="term" value="C:cytosol"/>
    <property type="evidence" value="ECO:0007669"/>
    <property type="project" value="TreeGrafter"/>
</dbReference>
<dbReference type="AlphaFoldDB" id="A0A2P4YWP6"/>
<dbReference type="GO" id="GO:0048487">
    <property type="term" value="F:beta-tubulin binding"/>
    <property type="evidence" value="ECO:0007669"/>
    <property type="project" value="InterPro"/>
</dbReference>
<comment type="subcellular location">
    <subcellularLocation>
        <location evidence="3">Cytoplasm</location>
        <location evidence="3">Cytoskeleton</location>
    </subcellularLocation>
</comment>
<dbReference type="Pfam" id="PF02970">
    <property type="entry name" value="TBCA"/>
    <property type="match status" value="1"/>
</dbReference>
<dbReference type="PANTHER" id="PTHR21500:SF0">
    <property type="entry name" value="TUBULIN-SPECIFIC CHAPERONE A"/>
    <property type="match status" value="1"/>
</dbReference>
<evidence type="ECO:0000313" key="5">
    <source>
        <dbReference type="EMBL" id="POM82231.1"/>
    </source>
</evidence>
<dbReference type="InterPro" id="IPR036126">
    <property type="entry name" value="TBCA_sf"/>
</dbReference>
<gene>
    <name evidence="5" type="ORF">CmeUKMEL1_01360</name>
</gene>
<comment type="similarity">
    <text evidence="1 3">Belongs to the TBCA family.</text>
</comment>
<keyword evidence="3" id="KW-0206">Cytoskeleton</keyword>